<dbReference type="InterPro" id="IPR000719">
    <property type="entry name" value="Prot_kinase_dom"/>
</dbReference>
<keyword evidence="6" id="KW-0808">Transferase</keyword>
<name>A0A438FIE9_VITVI</name>
<dbReference type="GO" id="GO:0005524">
    <property type="term" value="F:ATP binding"/>
    <property type="evidence" value="ECO:0007669"/>
    <property type="project" value="UniProtKB-KW"/>
</dbReference>
<feature type="compositionally biased region" description="Low complexity" evidence="4">
    <location>
        <begin position="680"/>
        <end position="713"/>
    </location>
</feature>
<organism evidence="6 7">
    <name type="scientific">Vitis vinifera</name>
    <name type="common">Grape</name>
    <dbReference type="NCBI Taxonomy" id="29760"/>
    <lineage>
        <taxon>Eukaryota</taxon>
        <taxon>Viridiplantae</taxon>
        <taxon>Streptophyta</taxon>
        <taxon>Embryophyta</taxon>
        <taxon>Tracheophyta</taxon>
        <taxon>Spermatophyta</taxon>
        <taxon>Magnoliopsida</taxon>
        <taxon>eudicotyledons</taxon>
        <taxon>Gunneridae</taxon>
        <taxon>Pentapetalae</taxon>
        <taxon>rosids</taxon>
        <taxon>Vitales</taxon>
        <taxon>Vitaceae</taxon>
        <taxon>Viteae</taxon>
        <taxon>Vitis</taxon>
    </lineage>
</organism>
<evidence type="ECO:0000313" key="7">
    <source>
        <dbReference type="Proteomes" id="UP000288805"/>
    </source>
</evidence>
<dbReference type="PANTHER" id="PTHR47989:SF8">
    <property type="entry name" value="INACTIVE PROTEIN KINASE SELMODRAFT_444075-LIKE"/>
    <property type="match status" value="1"/>
</dbReference>
<dbReference type="Gene3D" id="1.10.510.10">
    <property type="entry name" value="Transferase(Phosphotransferase) domain 1"/>
    <property type="match status" value="1"/>
</dbReference>
<gene>
    <name evidence="6" type="primary">PERK3_1</name>
    <name evidence="6" type="ORF">CK203_100244</name>
</gene>
<feature type="compositionally biased region" description="Low complexity" evidence="4">
    <location>
        <begin position="235"/>
        <end position="251"/>
    </location>
</feature>
<dbReference type="InterPro" id="IPR008266">
    <property type="entry name" value="Tyr_kinase_AS"/>
</dbReference>
<evidence type="ECO:0000259" key="5">
    <source>
        <dbReference type="PROSITE" id="PS50011"/>
    </source>
</evidence>
<feature type="compositionally biased region" description="Low complexity" evidence="4">
    <location>
        <begin position="263"/>
        <end position="273"/>
    </location>
</feature>
<feature type="region of interest" description="Disordered" evidence="4">
    <location>
        <begin position="235"/>
        <end position="289"/>
    </location>
</feature>
<evidence type="ECO:0000256" key="4">
    <source>
        <dbReference type="SAM" id="MobiDB-lite"/>
    </source>
</evidence>
<dbReference type="Pfam" id="PF07714">
    <property type="entry name" value="PK_Tyr_Ser-Thr"/>
    <property type="match status" value="1"/>
</dbReference>
<feature type="compositionally biased region" description="Polar residues" evidence="4">
    <location>
        <begin position="661"/>
        <end position="679"/>
    </location>
</feature>
<dbReference type="AlphaFoldDB" id="A0A438FIE9"/>
<dbReference type="Proteomes" id="UP000288805">
    <property type="component" value="Unassembled WGS sequence"/>
</dbReference>
<comment type="caution">
    <text evidence="6">The sequence shown here is derived from an EMBL/GenBank/DDBJ whole genome shotgun (WGS) entry which is preliminary data.</text>
</comment>
<dbReference type="InterPro" id="IPR011009">
    <property type="entry name" value="Kinase-like_dom_sf"/>
</dbReference>
<keyword evidence="3" id="KW-0067">ATP-binding</keyword>
<evidence type="ECO:0000256" key="2">
    <source>
        <dbReference type="ARBA" id="ARBA00022741"/>
    </source>
</evidence>
<proteinExistence type="predicted"/>
<accession>A0A438FIE9</accession>
<keyword evidence="6" id="KW-0675">Receptor</keyword>
<feature type="region of interest" description="Disordered" evidence="4">
    <location>
        <begin position="636"/>
        <end position="734"/>
    </location>
</feature>
<dbReference type="PANTHER" id="PTHR47989">
    <property type="entry name" value="OS01G0750732 PROTEIN"/>
    <property type="match status" value="1"/>
</dbReference>
<feature type="region of interest" description="Disordered" evidence="4">
    <location>
        <begin position="198"/>
        <end position="222"/>
    </location>
</feature>
<dbReference type="PROSITE" id="PS00109">
    <property type="entry name" value="PROTEIN_KINASE_TYR"/>
    <property type="match status" value="1"/>
</dbReference>
<evidence type="ECO:0000256" key="1">
    <source>
        <dbReference type="ARBA" id="ARBA00022527"/>
    </source>
</evidence>
<dbReference type="CDD" id="cd14066">
    <property type="entry name" value="STKc_IRAK"/>
    <property type="match status" value="1"/>
</dbReference>
<dbReference type="PROSITE" id="PS50011">
    <property type="entry name" value="PROTEIN_KINASE_DOM"/>
    <property type="match status" value="1"/>
</dbReference>
<dbReference type="EMBL" id="QGNW01000879">
    <property type="protein sequence ID" value="RVW59731.1"/>
    <property type="molecule type" value="Genomic_DNA"/>
</dbReference>
<keyword evidence="1" id="KW-0723">Serine/threonine-protein kinase</keyword>
<keyword evidence="2" id="KW-0547">Nucleotide-binding</keyword>
<keyword evidence="6" id="KW-0418">Kinase</keyword>
<dbReference type="InterPro" id="IPR001245">
    <property type="entry name" value="Ser-Thr/Tyr_kinase_cat_dom"/>
</dbReference>
<dbReference type="GO" id="GO:0004674">
    <property type="term" value="F:protein serine/threonine kinase activity"/>
    <property type="evidence" value="ECO:0007669"/>
    <property type="project" value="UniProtKB-KW"/>
</dbReference>
<dbReference type="Gene3D" id="3.30.200.20">
    <property type="entry name" value="Phosphorylase Kinase, domain 1"/>
    <property type="match status" value="1"/>
</dbReference>
<dbReference type="FunFam" id="3.30.200.20:FF:000604">
    <property type="entry name" value="Proline-rich receptor-like protein kinase PERK8"/>
    <property type="match status" value="1"/>
</dbReference>
<evidence type="ECO:0000256" key="3">
    <source>
        <dbReference type="ARBA" id="ARBA00022840"/>
    </source>
</evidence>
<protein>
    <submittedName>
        <fullName evidence="6">Proline-rich receptor-like protein kinase PERK3</fullName>
    </submittedName>
</protein>
<feature type="compositionally biased region" description="Polar residues" evidence="4">
    <location>
        <begin position="636"/>
        <end position="648"/>
    </location>
</feature>
<dbReference type="SUPFAM" id="SSF56112">
    <property type="entry name" value="Protein kinase-like (PK-like)"/>
    <property type="match status" value="1"/>
</dbReference>
<evidence type="ECO:0000313" key="6">
    <source>
        <dbReference type="EMBL" id="RVW59731.1"/>
    </source>
</evidence>
<reference evidence="6 7" key="1">
    <citation type="journal article" date="2018" name="PLoS Genet.">
        <title>Population sequencing reveals clonal diversity and ancestral inbreeding in the grapevine cultivar Chardonnay.</title>
        <authorList>
            <person name="Roach M.J."/>
            <person name="Johnson D.L."/>
            <person name="Bohlmann J."/>
            <person name="van Vuuren H.J."/>
            <person name="Jones S.J."/>
            <person name="Pretorius I.S."/>
            <person name="Schmidt S.A."/>
            <person name="Borneman A.R."/>
        </authorList>
    </citation>
    <scope>NUCLEOTIDE SEQUENCE [LARGE SCALE GENOMIC DNA]</scope>
    <source>
        <strain evidence="7">cv. Chardonnay</strain>
        <tissue evidence="6">Leaf</tissue>
    </source>
</reference>
<feature type="domain" description="Protein kinase" evidence="5">
    <location>
        <begin position="327"/>
        <end position="619"/>
    </location>
</feature>
<sequence length="734" mass="81791">MSREAQKVVVVQDASRDISSRAILGILHDLTLEPGDDLTLLGVLHQVNNPCTFSFMGVGYRVKVDSRSIVRVNQKVLQEEIAKKKEEYLNNAEILQICKHCEMEKIGFHIRVLAGASPKAVALKAVKSAKATWVVLDRQMKKDKKYFMDKLSCGISRMKRDNTIEELRGPVTTFVSYGEMMHGSLEELLSCKTISGKTRMSEVPGGDGGGEPPWNNSRKSTFSKSSSSEQLILQSSVSSSSLANTESSSSSFNETRYSPLGYQAEEATTNTEQETAEEQSASDQMSEFQPEEIFRNSSCTVCKNRRPKIGWKKDFTYAELQAATEGFASENFLSEGGFGPVYGGQLKNGLKIAVKQHKHASFQGEKEFKSEVTVLSKARHENVVMLLGSCSEGNHRLLVYEFVCNGSLDQHLSKHSCSPLGWKKRIKIALGTAKGLEYLHKNNIIHRDMRPNNILVNHDYEALVRIQIYMLQNQQHIDPFQWPEWLKLGDFGLARTQQEDSDHSSETRVVGTLGYVAPEYAESGKASKRTDVYSFGVVLLQLITGLETTDKELKGKSLVEWARPLLKEGNYPDLIDKRIVDSHDVHQLLWMVRVAEKCLSKDPHKRLPMENVVDALRYIMGGNTCYSIKGFSPGLSDSVSNHPESPESQGECRATEKESFSSETTRLSSTTQMSGSLSPTWTNTSHLSSWTNTSSSRRSSTSTSSGRSSLATSSKKKKEISHDGVGLRYKDMVN</sequence>